<name>A0AAV9UDG6_9PEZI</name>
<evidence type="ECO:0000256" key="2">
    <source>
        <dbReference type="SAM" id="Phobius"/>
    </source>
</evidence>
<feature type="region of interest" description="Disordered" evidence="1">
    <location>
        <begin position="656"/>
        <end position="682"/>
    </location>
</feature>
<keyword evidence="5" id="KW-1185">Reference proteome</keyword>
<feature type="compositionally biased region" description="Polar residues" evidence="1">
    <location>
        <begin position="657"/>
        <end position="682"/>
    </location>
</feature>
<organism evidence="4 5">
    <name type="scientific">Orbilia blumenaviensis</name>
    <dbReference type="NCBI Taxonomy" id="1796055"/>
    <lineage>
        <taxon>Eukaryota</taxon>
        <taxon>Fungi</taxon>
        <taxon>Dikarya</taxon>
        <taxon>Ascomycota</taxon>
        <taxon>Pezizomycotina</taxon>
        <taxon>Orbiliomycetes</taxon>
        <taxon>Orbiliales</taxon>
        <taxon>Orbiliaceae</taxon>
        <taxon>Orbilia</taxon>
    </lineage>
</organism>
<feature type="region of interest" description="Disordered" evidence="1">
    <location>
        <begin position="498"/>
        <end position="521"/>
    </location>
</feature>
<gene>
    <name evidence="4" type="ORF">TWF730_002624</name>
</gene>
<evidence type="ECO:0000313" key="5">
    <source>
        <dbReference type="Proteomes" id="UP001373714"/>
    </source>
</evidence>
<evidence type="ECO:0000256" key="1">
    <source>
        <dbReference type="SAM" id="MobiDB-lite"/>
    </source>
</evidence>
<keyword evidence="3" id="KW-0732">Signal</keyword>
<keyword evidence="2" id="KW-0472">Membrane</keyword>
<feature type="transmembrane region" description="Helical" evidence="2">
    <location>
        <begin position="1154"/>
        <end position="1177"/>
    </location>
</feature>
<keyword evidence="2" id="KW-0812">Transmembrane</keyword>
<feature type="chain" id="PRO_5043395904" evidence="3">
    <location>
        <begin position="19"/>
        <end position="1248"/>
    </location>
</feature>
<dbReference type="EMBL" id="JAVHNS010000012">
    <property type="protein sequence ID" value="KAK6338561.1"/>
    <property type="molecule type" value="Genomic_DNA"/>
</dbReference>
<feature type="region of interest" description="Disordered" evidence="1">
    <location>
        <begin position="914"/>
        <end position="949"/>
    </location>
</feature>
<keyword evidence="2" id="KW-1133">Transmembrane helix</keyword>
<sequence>MFWLRVFGVATLIFSVQAELPWHGAVLVGRAGDTVLTVPAAQLPPAVENIAPQAGEYSKRSLGSRAGDRSAGQILTLTAEEPEAADEDGHSGGQGTKTLVFPWPSSSSAPGDPATQTLAIVEISEGSTTTEPFKYFRTVEATPVPRSPTRNWDREYPQTSHPAEIFEKSATLTVFASLTESFDSSHLRPIATNLGMPDQFSLRPTKHASMEVFSQRISDSKRRHVLSIVATSSDNVNEMIPIFIHDIAPDIPGMEVFNDEATTHIVLVKGVGYDYFEAGPEHPDMGPPTPITALEKEYSDESTIAKRGIQDTFMEEPMPQLTTVYEESPKGTPSLVTLVISTITKVILEPAKPAPVTTVMPVTKTYHPGIFTEKDLLALNIESILRSHQATSPAKFAKRDTAVAPGCCKSHLHGPPYAREQPTSSQLLDPSIPTTTLDISISSRRPQSIGTDSHLLPSTIRFSDSKKSTATYNPDTKATEFPSSPNISARINELFSSSTPRTSIPRVTPPKPTPRRHFGTPTVAFTTGLKLSLRLSSSPTSNLVTELYSVSISTSPTALPALRDLSTSIPLFACPKPLVPSKLCLGPPSTATASPTRVNPVVRKPTSILFPSLASKPTEKPAVEEGFVKIKLSPSEGFYVLRMRKTVEIEITVHPTPVSSRSSRPMNTASGHKLPTSHQVTQISSSESFTATSIPQPAKTVSTPTIATAIVTGTTITASSISPNSNKSPREVSNFPPLGSCLTKSLTPNQGRHIRADSLALMVPESFYSKPRSSHKGARITQLAFISKTVLSGPATVEKPLSNRGGYRRANFVSPKPLLRALYVGLAPNGVSPSTQDSHRGIGLSLATDFSRDLYFGPISTASPTSRHAEEKRSALSAFYASNVVSFGPPPTGIPITSQDHDSHTRVSPLLPEISEIPRTPPPTPQSSMPSQHSNERYKSPATGVSGTLSSKSLITTAPILRQHNPRSVAPKYSQVKGNAQIWDSYSIEINTAIARSQRDWTASGTTFSIPKTWQTDPGSRTIRRTAPAKASQKTLIWHTSVLPKVKKTSSPGPGIQVGTITQSVWSVRQETPTLCAATITPTQQLYKNSKYLQITSDEMAYIGARQLIQPINTDPRGGYGDPLPIPPQTSATIGNLNVRLNTATSIVCSESTWAVLLVFMVIFPLTFTIVAMELLIRHIWFRGVPEDIKTRLLADKKYRGYERMVGVSIIVLVPILIGVLVACYLRNGICEDMKVYQDIIGGGKGPF</sequence>
<accession>A0AAV9UDG6</accession>
<comment type="caution">
    <text evidence="4">The sequence shown here is derived from an EMBL/GenBank/DDBJ whole genome shotgun (WGS) entry which is preliminary data.</text>
</comment>
<protein>
    <submittedName>
        <fullName evidence="4">Uncharacterized protein</fullName>
    </submittedName>
</protein>
<reference evidence="4 5" key="1">
    <citation type="submission" date="2019-10" db="EMBL/GenBank/DDBJ databases">
        <authorList>
            <person name="Palmer J.M."/>
        </authorList>
    </citation>
    <scope>NUCLEOTIDE SEQUENCE [LARGE SCALE GENOMIC DNA]</scope>
    <source>
        <strain evidence="4 5">TWF730</strain>
    </source>
</reference>
<dbReference type="Proteomes" id="UP001373714">
    <property type="component" value="Unassembled WGS sequence"/>
</dbReference>
<dbReference type="AlphaFoldDB" id="A0AAV9UDG6"/>
<feature type="transmembrane region" description="Helical" evidence="2">
    <location>
        <begin position="1206"/>
        <end position="1228"/>
    </location>
</feature>
<evidence type="ECO:0000256" key="3">
    <source>
        <dbReference type="SAM" id="SignalP"/>
    </source>
</evidence>
<evidence type="ECO:0000313" key="4">
    <source>
        <dbReference type="EMBL" id="KAK6338561.1"/>
    </source>
</evidence>
<proteinExistence type="predicted"/>
<feature type="signal peptide" evidence="3">
    <location>
        <begin position="1"/>
        <end position="18"/>
    </location>
</feature>